<evidence type="ECO:0000313" key="6">
    <source>
        <dbReference type="Proteomes" id="UP000677054"/>
    </source>
</evidence>
<accession>A0A7R9AC77</accession>
<evidence type="ECO:0000256" key="3">
    <source>
        <dbReference type="ARBA" id="ARBA00022737"/>
    </source>
</evidence>
<dbReference type="SMART" id="SM00369">
    <property type="entry name" value="LRR_TYP"/>
    <property type="match status" value="4"/>
</dbReference>
<protein>
    <submittedName>
        <fullName evidence="5">Uncharacterized protein</fullName>
    </submittedName>
</protein>
<dbReference type="PANTHER" id="PTHR24369:SF210">
    <property type="entry name" value="CHAOPTIN-RELATED"/>
    <property type="match status" value="1"/>
</dbReference>
<evidence type="ECO:0000256" key="1">
    <source>
        <dbReference type="ARBA" id="ARBA00022614"/>
    </source>
</evidence>
<dbReference type="Gene3D" id="3.80.10.10">
    <property type="entry name" value="Ribonuclease Inhibitor"/>
    <property type="match status" value="2"/>
</dbReference>
<dbReference type="SUPFAM" id="SSF52058">
    <property type="entry name" value="L domain-like"/>
    <property type="match status" value="1"/>
</dbReference>
<dbReference type="InterPro" id="IPR001611">
    <property type="entry name" value="Leu-rich_rpt"/>
</dbReference>
<evidence type="ECO:0000256" key="4">
    <source>
        <dbReference type="SAM" id="MobiDB-lite"/>
    </source>
</evidence>
<dbReference type="SMART" id="SM00364">
    <property type="entry name" value="LRR_BAC"/>
    <property type="match status" value="3"/>
</dbReference>
<dbReference type="InterPro" id="IPR032675">
    <property type="entry name" value="LRR_dom_sf"/>
</dbReference>
<organism evidence="5">
    <name type="scientific">Darwinula stevensoni</name>
    <dbReference type="NCBI Taxonomy" id="69355"/>
    <lineage>
        <taxon>Eukaryota</taxon>
        <taxon>Metazoa</taxon>
        <taxon>Ecdysozoa</taxon>
        <taxon>Arthropoda</taxon>
        <taxon>Crustacea</taxon>
        <taxon>Oligostraca</taxon>
        <taxon>Ostracoda</taxon>
        <taxon>Podocopa</taxon>
        <taxon>Podocopida</taxon>
        <taxon>Darwinulocopina</taxon>
        <taxon>Darwinuloidea</taxon>
        <taxon>Darwinulidae</taxon>
        <taxon>Darwinula</taxon>
    </lineage>
</organism>
<proteinExistence type="predicted"/>
<dbReference type="InterPro" id="IPR050541">
    <property type="entry name" value="LRR_TM_domain-containing"/>
</dbReference>
<feature type="region of interest" description="Disordered" evidence="4">
    <location>
        <begin position="1"/>
        <end position="21"/>
    </location>
</feature>
<sequence length="341" mass="38132">MDEEGRGNAQRKKLTNIDSGEREESNRECSLLGFSLRRATVSLARSDSLELLLLYDSKITSVEFDGWATPKLRELWLSNNLLTSIPAFRCDSLELLFLYDNKITSVEFDGWATPKLRELYLYNNLLTSVPAFKSDSLEILNLRDNKITSVEFHGWATTKLRDFAIARNPLSGLPSAAIKGMKNLETFHCYESNLGPTLLRGVLEFQSKALKLVTLWGNNISEVEEGAITGLGPNTEIFLTNNEIVVLSEESFRPMLDILSKGYGVLNLTGNPIRCDCDIAWLVLNEKFLTSISGKCHNGTELKDLDVFAMKDCGRQSNVSASTTQAVDRELGQLRLSLHNL</sequence>
<dbReference type="PANTHER" id="PTHR24369">
    <property type="entry name" value="ANTIGEN BSP, PUTATIVE-RELATED"/>
    <property type="match status" value="1"/>
</dbReference>
<dbReference type="InterPro" id="IPR003591">
    <property type="entry name" value="Leu-rich_rpt_typical-subtyp"/>
</dbReference>
<dbReference type="AlphaFoldDB" id="A0A7R9AC77"/>
<dbReference type="Proteomes" id="UP000677054">
    <property type="component" value="Unassembled WGS sequence"/>
</dbReference>
<dbReference type="PROSITE" id="PS51450">
    <property type="entry name" value="LRR"/>
    <property type="match status" value="2"/>
</dbReference>
<dbReference type="EMBL" id="LR903030">
    <property type="protein sequence ID" value="CAD7251391.1"/>
    <property type="molecule type" value="Genomic_DNA"/>
</dbReference>
<keyword evidence="2" id="KW-0732">Signal</keyword>
<dbReference type="EMBL" id="CAJPEV010003513">
    <property type="protein sequence ID" value="CAG0899919.1"/>
    <property type="molecule type" value="Genomic_DNA"/>
</dbReference>
<dbReference type="OrthoDB" id="2013775at2759"/>
<dbReference type="GO" id="GO:0005886">
    <property type="term" value="C:plasma membrane"/>
    <property type="evidence" value="ECO:0007669"/>
    <property type="project" value="TreeGrafter"/>
</dbReference>
<reference evidence="5" key="1">
    <citation type="submission" date="2020-11" db="EMBL/GenBank/DDBJ databases">
        <authorList>
            <person name="Tran Van P."/>
        </authorList>
    </citation>
    <scope>NUCLEOTIDE SEQUENCE</scope>
</reference>
<dbReference type="InterPro" id="IPR025875">
    <property type="entry name" value="Leu-rich_rpt_4"/>
</dbReference>
<dbReference type="Pfam" id="PF12799">
    <property type="entry name" value="LRR_4"/>
    <property type="match status" value="2"/>
</dbReference>
<evidence type="ECO:0000313" key="5">
    <source>
        <dbReference type="EMBL" id="CAD7251391.1"/>
    </source>
</evidence>
<gene>
    <name evidence="5" type="ORF">DSTB1V02_LOCUS11158</name>
</gene>
<evidence type="ECO:0000256" key="2">
    <source>
        <dbReference type="ARBA" id="ARBA00022729"/>
    </source>
</evidence>
<keyword evidence="6" id="KW-1185">Reference proteome</keyword>
<keyword evidence="3" id="KW-0677">Repeat</keyword>
<keyword evidence="1" id="KW-0433">Leucine-rich repeat</keyword>
<name>A0A7R9AC77_9CRUS</name>